<dbReference type="Proteomes" id="UP001205311">
    <property type="component" value="Unassembled WGS sequence"/>
</dbReference>
<evidence type="ECO:0000313" key="1">
    <source>
        <dbReference type="EMBL" id="MCP2262508.1"/>
    </source>
</evidence>
<name>A0ABT1I455_STRSD</name>
<reference evidence="1 2" key="1">
    <citation type="submission" date="2022-06" db="EMBL/GenBank/DDBJ databases">
        <title>Genomic Encyclopedia of Archaeal and Bacterial Type Strains, Phase II (KMG-II): from individual species to whole genera.</title>
        <authorList>
            <person name="Goeker M."/>
        </authorList>
    </citation>
    <scope>NUCLEOTIDE SEQUENCE [LARGE SCALE GENOMIC DNA]</scope>
    <source>
        <strain evidence="1 2">DSM 40477</strain>
    </source>
</reference>
<proteinExistence type="predicted"/>
<protein>
    <submittedName>
        <fullName evidence="1">Uncharacterized protein</fullName>
    </submittedName>
</protein>
<comment type="caution">
    <text evidence="1">The sequence shown here is derived from an EMBL/GenBank/DDBJ whole genome shotgun (WGS) entry which is preliminary data.</text>
</comment>
<accession>A0ABT1I455</accession>
<evidence type="ECO:0000313" key="2">
    <source>
        <dbReference type="Proteomes" id="UP001205311"/>
    </source>
</evidence>
<dbReference type="EMBL" id="JAMTCP010000074">
    <property type="protein sequence ID" value="MCP2262508.1"/>
    <property type="molecule type" value="Genomic_DNA"/>
</dbReference>
<gene>
    <name evidence="1" type="ORF">LX15_006248</name>
</gene>
<sequence length="185" mass="20287">MWLRSSALVVCLRDRVAPLLHGRYTDAVGRRLFTAAAHLSRLAGWTAFDRGHHAAAQRHYVQALRLARAAGDVAFGGYTLACAALQATLRGWHDHAIDMCQGAYERAKHQAPARVLAFTALIEARAHARAGDRRAAAHALSTSERLLGQAERQQGVEPDWIDFYSPARMAADAVEIHRDLHLPAA</sequence>
<keyword evidence="2" id="KW-1185">Reference proteome</keyword>
<organism evidence="1 2">
    <name type="scientific">Streptoalloteichus tenebrarius (strain ATCC 17920 / DSM 40477 / JCM 4838 / CBS 697.72 / NBRC 16177 / NCIMB 11028 / NRRL B-12390 / A12253. 1 / ISP 5477)</name>
    <name type="common">Streptomyces tenebrarius</name>
    <dbReference type="NCBI Taxonomy" id="1933"/>
    <lineage>
        <taxon>Bacteria</taxon>
        <taxon>Bacillati</taxon>
        <taxon>Actinomycetota</taxon>
        <taxon>Actinomycetes</taxon>
        <taxon>Pseudonocardiales</taxon>
        <taxon>Pseudonocardiaceae</taxon>
        <taxon>Streptoalloteichus</taxon>
    </lineage>
</organism>
<feature type="non-terminal residue" evidence="1">
    <location>
        <position position="185"/>
    </location>
</feature>